<keyword evidence="1" id="KW-0472">Membrane</keyword>
<sequence>MIGQLLLSLSATGSILGPFIADFNETHVLNPRWPPHAKFHNGQTMSLGLGLGLATLYYTWRRRSSPRRPSVEMRRESLFAAAVFGSLYWGAGLSAILYPGTLAVDPEFGEGFPQFWLFVGLGVSSWLGWFVETWGLKDEVEKKRP</sequence>
<dbReference type="AlphaFoldDB" id="A0A1E1LVF3"/>
<dbReference type="InterPro" id="IPR046580">
    <property type="entry name" value="DUF6640"/>
</dbReference>
<evidence type="ECO:0000313" key="2">
    <source>
        <dbReference type="EMBL" id="CZT13889.1"/>
    </source>
</evidence>
<feature type="transmembrane region" description="Helical" evidence="1">
    <location>
        <begin position="37"/>
        <end position="58"/>
    </location>
</feature>
<dbReference type="Proteomes" id="UP000178912">
    <property type="component" value="Unassembled WGS sequence"/>
</dbReference>
<dbReference type="EMBL" id="FJUX01000226">
    <property type="protein sequence ID" value="CZT13889.1"/>
    <property type="molecule type" value="Genomic_DNA"/>
</dbReference>
<accession>A0A1E1LVF3</accession>
<feature type="transmembrane region" description="Helical" evidence="1">
    <location>
        <begin position="78"/>
        <end position="100"/>
    </location>
</feature>
<feature type="transmembrane region" description="Helical" evidence="1">
    <location>
        <begin position="115"/>
        <end position="136"/>
    </location>
</feature>
<proteinExistence type="predicted"/>
<dbReference type="OrthoDB" id="2819018at2759"/>
<dbReference type="Pfam" id="PF20345">
    <property type="entry name" value="DUF6640"/>
    <property type="match status" value="1"/>
</dbReference>
<gene>
    <name evidence="2" type="ORF">RAG0_17398</name>
</gene>
<evidence type="ECO:0008006" key="4">
    <source>
        <dbReference type="Google" id="ProtNLM"/>
    </source>
</evidence>
<keyword evidence="3" id="KW-1185">Reference proteome</keyword>
<protein>
    <recommendedName>
        <fullName evidence="4">Acetyltransferase</fullName>
    </recommendedName>
</protein>
<keyword evidence="1" id="KW-0812">Transmembrane</keyword>
<organism evidence="2 3">
    <name type="scientific">Rhynchosporium agropyri</name>
    <dbReference type="NCBI Taxonomy" id="914238"/>
    <lineage>
        <taxon>Eukaryota</taxon>
        <taxon>Fungi</taxon>
        <taxon>Dikarya</taxon>
        <taxon>Ascomycota</taxon>
        <taxon>Pezizomycotina</taxon>
        <taxon>Leotiomycetes</taxon>
        <taxon>Helotiales</taxon>
        <taxon>Ploettnerulaceae</taxon>
        <taxon>Rhynchosporium</taxon>
    </lineage>
</organism>
<reference evidence="3" key="1">
    <citation type="submission" date="2016-03" db="EMBL/GenBank/DDBJ databases">
        <authorList>
            <person name="Guldener U."/>
        </authorList>
    </citation>
    <scope>NUCLEOTIDE SEQUENCE [LARGE SCALE GENOMIC DNA]</scope>
    <source>
        <strain evidence="3">04CH-RAC-A.6.1</strain>
    </source>
</reference>
<evidence type="ECO:0000313" key="3">
    <source>
        <dbReference type="Proteomes" id="UP000178912"/>
    </source>
</evidence>
<keyword evidence="1" id="KW-1133">Transmembrane helix</keyword>
<name>A0A1E1LVF3_9HELO</name>
<evidence type="ECO:0000256" key="1">
    <source>
        <dbReference type="SAM" id="Phobius"/>
    </source>
</evidence>